<dbReference type="PRINTS" id="PR00355">
    <property type="entry name" value="ADRENODOXIN"/>
</dbReference>
<evidence type="ECO:0000256" key="5">
    <source>
        <dbReference type="ARBA" id="ARBA00023014"/>
    </source>
</evidence>
<evidence type="ECO:0000259" key="7">
    <source>
        <dbReference type="PROSITE" id="PS51085"/>
    </source>
</evidence>
<comment type="cofactor">
    <cofactor evidence="6">
        <name>[2Fe-2S] cluster</name>
        <dbReference type="ChEBI" id="CHEBI:190135"/>
    </cofactor>
</comment>
<keyword evidence="5" id="KW-0411">Iron-sulfur</keyword>
<dbReference type="Pfam" id="PF00111">
    <property type="entry name" value="Fer2"/>
    <property type="match status" value="1"/>
</dbReference>
<organism evidence="8 9">
    <name type="scientific">Mucilaginibacter pallidiroseus</name>
    <dbReference type="NCBI Taxonomy" id="2599295"/>
    <lineage>
        <taxon>Bacteria</taxon>
        <taxon>Pseudomonadati</taxon>
        <taxon>Bacteroidota</taxon>
        <taxon>Sphingobacteriia</taxon>
        <taxon>Sphingobacteriales</taxon>
        <taxon>Sphingobacteriaceae</taxon>
        <taxon>Mucilaginibacter</taxon>
    </lineage>
</organism>
<evidence type="ECO:0000256" key="2">
    <source>
        <dbReference type="ARBA" id="ARBA00022714"/>
    </source>
</evidence>
<evidence type="ECO:0000313" key="9">
    <source>
        <dbReference type="Proteomes" id="UP000320042"/>
    </source>
</evidence>
<keyword evidence="3" id="KW-0479">Metal-binding</keyword>
<dbReference type="OrthoDB" id="9799640at2"/>
<dbReference type="PROSITE" id="PS51085">
    <property type="entry name" value="2FE2S_FER_2"/>
    <property type="match status" value="1"/>
</dbReference>
<dbReference type="InterPro" id="IPR036010">
    <property type="entry name" value="2Fe-2S_ferredoxin-like_sf"/>
</dbReference>
<evidence type="ECO:0000256" key="1">
    <source>
        <dbReference type="ARBA" id="ARBA00010914"/>
    </source>
</evidence>
<protein>
    <submittedName>
        <fullName evidence="8">(2Fe-2S)-binding protein</fullName>
    </submittedName>
</protein>
<evidence type="ECO:0000256" key="6">
    <source>
        <dbReference type="ARBA" id="ARBA00034078"/>
    </source>
</evidence>
<evidence type="ECO:0000313" key="8">
    <source>
        <dbReference type="EMBL" id="TWR24395.1"/>
    </source>
</evidence>
<dbReference type="InterPro" id="IPR001041">
    <property type="entry name" value="2Fe-2S_ferredoxin-type"/>
</dbReference>
<dbReference type="CDD" id="cd00207">
    <property type="entry name" value="fer2"/>
    <property type="match status" value="1"/>
</dbReference>
<name>A0A563TYF9_9SPHI</name>
<keyword evidence="9" id="KW-1185">Reference proteome</keyword>
<keyword evidence="2" id="KW-0001">2Fe-2S</keyword>
<proteinExistence type="inferred from homology"/>
<dbReference type="AlphaFoldDB" id="A0A563TYF9"/>
<comment type="similarity">
    <text evidence="1">Belongs to the adrenodoxin/putidaredoxin family.</text>
</comment>
<sequence length="113" mass="12477">MGSMRSERKIEFKAYDTDGDWRTVEITPDASLSLLDVLQSNGFDIPGVCGGLALCGTCLVKVICGYEKLPPPDDEEAAMLEMLPDTNPKDRLSCQLPLSSIMNGMVFRLQNYE</sequence>
<dbReference type="GO" id="GO:0140647">
    <property type="term" value="P:P450-containing electron transport chain"/>
    <property type="evidence" value="ECO:0007669"/>
    <property type="project" value="InterPro"/>
</dbReference>
<dbReference type="InterPro" id="IPR012675">
    <property type="entry name" value="Beta-grasp_dom_sf"/>
</dbReference>
<dbReference type="SUPFAM" id="SSF54292">
    <property type="entry name" value="2Fe-2S ferredoxin-like"/>
    <property type="match status" value="1"/>
</dbReference>
<dbReference type="Proteomes" id="UP000320042">
    <property type="component" value="Unassembled WGS sequence"/>
</dbReference>
<dbReference type="GO" id="GO:0046872">
    <property type="term" value="F:metal ion binding"/>
    <property type="evidence" value="ECO:0007669"/>
    <property type="project" value="UniProtKB-KW"/>
</dbReference>
<keyword evidence="4" id="KW-0408">Iron</keyword>
<comment type="caution">
    <text evidence="8">The sequence shown here is derived from an EMBL/GenBank/DDBJ whole genome shotgun (WGS) entry which is preliminary data.</text>
</comment>
<dbReference type="GO" id="GO:0009055">
    <property type="term" value="F:electron transfer activity"/>
    <property type="evidence" value="ECO:0007669"/>
    <property type="project" value="TreeGrafter"/>
</dbReference>
<dbReference type="PANTHER" id="PTHR23426:SF65">
    <property type="entry name" value="FERREDOXIN-2, MITOCHONDRIAL"/>
    <property type="match status" value="1"/>
</dbReference>
<dbReference type="PANTHER" id="PTHR23426">
    <property type="entry name" value="FERREDOXIN/ADRENODOXIN"/>
    <property type="match status" value="1"/>
</dbReference>
<evidence type="ECO:0000256" key="4">
    <source>
        <dbReference type="ARBA" id="ARBA00023004"/>
    </source>
</evidence>
<dbReference type="InterPro" id="IPR001055">
    <property type="entry name" value="Adrenodoxin-like"/>
</dbReference>
<accession>A0A563TYF9</accession>
<feature type="domain" description="2Fe-2S ferredoxin-type" evidence="7">
    <location>
        <begin position="8"/>
        <end position="113"/>
    </location>
</feature>
<gene>
    <name evidence="8" type="ORF">FPZ43_18385</name>
</gene>
<evidence type="ECO:0000256" key="3">
    <source>
        <dbReference type="ARBA" id="ARBA00022723"/>
    </source>
</evidence>
<dbReference type="EMBL" id="VOEJ01000011">
    <property type="protein sequence ID" value="TWR24395.1"/>
    <property type="molecule type" value="Genomic_DNA"/>
</dbReference>
<dbReference type="GO" id="GO:0051537">
    <property type="term" value="F:2 iron, 2 sulfur cluster binding"/>
    <property type="evidence" value="ECO:0007669"/>
    <property type="project" value="UniProtKB-KW"/>
</dbReference>
<reference evidence="8 9" key="1">
    <citation type="submission" date="2019-07" db="EMBL/GenBank/DDBJ databases">
        <authorList>
            <person name="Kim J."/>
        </authorList>
    </citation>
    <scope>NUCLEOTIDE SEQUENCE [LARGE SCALE GENOMIC DNA]</scope>
    <source>
        <strain evidence="9">dk17</strain>
    </source>
</reference>
<dbReference type="Gene3D" id="3.10.20.30">
    <property type="match status" value="1"/>
</dbReference>